<organism evidence="1">
    <name type="scientific">Clandestinovirus</name>
    <dbReference type="NCBI Taxonomy" id="2831644"/>
    <lineage>
        <taxon>Viruses</taxon>
    </lineage>
</organism>
<sequence length="395" mass="45314">MLLYCNSSSGYSFLMKHAPIQWLNVWKAKIVSPSDRKDERYTLFNYSSHNLCPTQKDTWIHIVGHPLDCRQSIAQLFGSDVGSLHTRDKATVKMMTDKKQILDTLVSVWSQVDIDDPLLKKEVGHIMTFSSDLNALTTWVEQAYDNQLTNPTSIRGRIANAMNGDSRVIVDILTVLLAGQLAEDAKVPVVSSVTFEPWIMDLLKEDTTVNLVDEKPEWLKPKKKDESKETQMVEINPEYSIEVQNADKIVVWEVLQQIKGKHLTAEDRWKAYISLHLLFDVLADDEDNIARTRSALKSLAKGLPVHSILHIVAKWLNSSDEEPLAPKQLELILSEVHRMISEEPVRELNMRLLFLPWLIPPFLKSSLPHQQKIWERLHLKTFDMFGMIYGKPSLR</sequence>
<protein>
    <submittedName>
        <fullName evidence="1">Uncharacterized protein</fullName>
    </submittedName>
</protein>
<proteinExistence type="predicted"/>
<evidence type="ECO:0000313" key="1">
    <source>
        <dbReference type="EMBL" id="QYA18749.1"/>
    </source>
</evidence>
<gene>
    <name evidence="1" type="ORF">KOM_12_481</name>
</gene>
<accession>A0A8F8KLS8</accession>
<dbReference type="EMBL" id="MZ420154">
    <property type="protein sequence ID" value="QYA18749.1"/>
    <property type="molecule type" value="Genomic_DNA"/>
</dbReference>
<name>A0A8F8KLS8_9VIRU</name>
<reference evidence="1" key="1">
    <citation type="submission" date="2021-06" db="EMBL/GenBank/DDBJ databases">
        <authorList>
            <person name="Rolland C."/>
        </authorList>
    </citation>
    <scope>NUCLEOTIDE SEQUENCE</scope>
    <source>
        <strain evidence="1">347.936635</strain>
    </source>
</reference>